<name>A0ABV7LN28_9GAMM</name>
<dbReference type="Proteomes" id="UP001595579">
    <property type="component" value="Unassembled WGS sequence"/>
</dbReference>
<evidence type="ECO:0000313" key="4">
    <source>
        <dbReference type="Proteomes" id="UP001595579"/>
    </source>
</evidence>
<dbReference type="RefSeq" id="WP_386772473.1">
    <property type="nucleotide sequence ID" value="NZ_JBHRUG010000017.1"/>
</dbReference>
<dbReference type="InterPro" id="IPR008457">
    <property type="entry name" value="Cu-R_CopD_dom"/>
</dbReference>
<evidence type="ECO:0000259" key="2">
    <source>
        <dbReference type="Pfam" id="PF05425"/>
    </source>
</evidence>
<keyword evidence="4" id="KW-1185">Reference proteome</keyword>
<dbReference type="Pfam" id="PF05425">
    <property type="entry name" value="CopD"/>
    <property type="match status" value="1"/>
</dbReference>
<keyword evidence="1" id="KW-0812">Transmembrane</keyword>
<keyword evidence="1" id="KW-1133">Transmembrane helix</keyword>
<protein>
    <submittedName>
        <fullName evidence="3">CopD family protein</fullName>
    </submittedName>
</protein>
<feature type="transmembrane region" description="Helical" evidence="1">
    <location>
        <begin position="85"/>
        <end position="103"/>
    </location>
</feature>
<evidence type="ECO:0000256" key="1">
    <source>
        <dbReference type="SAM" id="Phobius"/>
    </source>
</evidence>
<feature type="transmembrane region" description="Helical" evidence="1">
    <location>
        <begin position="131"/>
        <end position="151"/>
    </location>
</feature>
<reference evidence="4" key="1">
    <citation type="journal article" date="2019" name="Int. J. Syst. Evol. Microbiol.">
        <title>The Global Catalogue of Microorganisms (GCM) 10K type strain sequencing project: providing services to taxonomists for standard genome sequencing and annotation.</title>
        <authorList>
            <consortium name="The Broad Institute Genomics Platform"/>
            <consortium name="The Broad Institute Genome Sequencing Center for Infectious Disease"/>
            <person name="Wu L."/>
            <person name="Ma J."/>
        </authorList>
    </citation>
    <scope>NUCLEOTIDE SEQUENCE [LARGE SCALE GENOMIC DNA]</scope>
    <source>
        <strain evidence="4">CECT 7698</strain>
    </source>
</reference>
<organism evidence="3 4">
    <name type="scientific">Litchfieldella rifensis</name>
    <dbReference type="NCBI Taxonomy" id="762643"/>
    <lineage>
        <taxon>Bacteria</taxon>
        <taxon>Pseudomonadati</taxon>
        <taxon>Pseudomonadota</taxon>
        <taxon>Gammaproteobacteria</taxon>
        <taxon>Oceanospirillales</taxon>
        <taxon>Halomonadaceae</taxon>
        <taxon>Litchfieldella</taxon>
    </lineage>
</organism>
<accession>A0ABV7LN28</accession>
<feature type="domain" description="Copper resistance protein D" evidence="2">
    <location>
        <begin position="44"/>
        <end position="146"/>
    </location>
</feature>
<sequence>MSIAIALHLLASTIWVGGMFFAYVALRPVTVDLLEPPVRLTLWARVFERFFPWVWAAVILLLGTGLWMTFAVFGGMATVGLHVHLMLALGVVMMLIFLHIYFAPYRKLSKAVDTEDWPAGATQLGQIRRLIGINLILGLLVVVIASGGRYLM</sequence>
<feature type="transmembrane region" description="Helical" evidence="1">
    <location>
        <begin position="50"/>
        <end position="73"/>
    </location>
</feature>
<dbReference type="EMBL" id="JBHRUG010000017">
    <property type="protein sequence ID" value="MFC3283403.1"/>
    <property type="molecule type" value="Genomic_DNA"/>
</dbReference>
<keyword evidence="1" id="KW-0472">Membrane</keyword>
<evidence type="ECO:0000313" key="3">
    <source>
        <dbReference type="EMBL" id="MFC3283403.1"/>
    </source>
</evidence>
<gene>
    <name evidence="3" type="ORF">ACFOEV_07265</name>
</gene>
<comment type="caution">
    <text evidence="3">The sequence shown here is derived from an EMBL/GenBank/DDBJ whole genome shotgun (WGS) entry which is preliminary data.</text>
</comment>
<proteinExistence type="predicted"/>